<dbReference type="CDD" id="cd02826">
    <property type="entry name" value="Piwi-like"/>
    <property type="match status" value="1"/>
</dbReference>
<evidence type="ECO:0000259" key="2">
    <source>
        <dbReference type="PROSITE" id="PS50821"/>
    </source>
</evidence>
<dbReference type="SMART" id="SM00949">
    <property type="entry name" value="PAZ"/>
    <property type="match status" value="1"/>
</dbReference>
<dbReference type="InterPro" id="IPR036085">
    <property type="entry name" value="PAZ_dom_sf"/>
</dbReference>
<name>A0A1I8B5W4_MELHA</name>
<dbReference type="Gene3D" id="2.170.260.10">
    <property type="entry name" value="paz domain"/>
    <property type="match status" value="1"/>
</dbReference>
<dbReference type="SUPFAM" id="SSF53098">
    <property type="entry name" value="Ribonuclease H-like"/>
    <property type="match status" value="1"/>
</dbReference>
<dbReference type="PROSITE" id="PS50821">
    <property type="entry name" value="PAZ"/>
    <property type="match status" value="1"/>
</dbReference>
<dbReference type="SUPFAM" id="SSF101690">
    <property type="entry name" value="PAZ domain"/>
    <property type="match status" value="1"/>
</dbReference>
<evidence type="ECO:0000313" key="5">
    <source>
        <dbReference type="WBParaSite" id="MhA1_Contig1451.frz3.fgene2"/>
    </source>
</evidence>
<keyword evidence="4" id="KW-1185">Reference proteome</keyword>
<evidence type="ECO:0000259" key="3">
    <source>
        <dbReference type="PROSITE" id="PS50822"/>
    </source>
</evidence>
<dbReference type="PANTHER" id="PTHR22891">
    <property type="entry name" value="EUKARYOTIC TRANSLATION INITIATION FACTOR 2C"/>
    <property type="match status" value="1"/>
</dbReference>
<dbReference type="Gene3D" id="3.30.420.10">
    <property type="entry name" value="Ribonuclease H-like superfamily/Ribonuclease H"/>
    <property type="match status" value="1"/>
</dbReference>
<feature type="domain" description="PAZ" evidence="2">
    <location>
        <begin position="323"/>
        <end position="422"/>
    </location>
</feature>
<dbReference type="InterPro" id="IPR057272">
    <property type="entry name" value="Piwi_nem"/>
</dbReference>
<dbReference type="InterPro" id="IPR003100">
    <property type="entry name" value="PAZ_dom"/>
</dbReference>
<dbReference type="InterPro" id="IPR003165">
    <property type="entry name" value="Piwi"/>
</dbReference>
<proteinExistence type="inferred from homology"/>
<dbReference type="InterPro" id="IPR012337">
    <property type="entry name" value="RNaseH-like_sf"/>
</dbReference>
<dbReference type="Gene3D" id="3.40.50.2300">
    <property type="match status" value="1"/>
</dbReference>
<sequence length="963" mass="108825">MSKGGDESVASGPALSSLRVATVIEKQTQSYLKDKMVEFGEPIMAERKGLVREGDVDLTTNIYPLIFQGSVRVSRYDVKVLGQKERSGRIVEFTKKFKDDFTKTERRFRTRDVIITFMNKHKDMAKAAGCIYNDLQSIMYSLTPMAPRQDPIKFNFIPSELHNASEFERFKLGTIILEFNPTNPFQLNLEQVQEQRNLLYANRDLAQFLDIATSQEVFFREGEHVHFSTSNSYMYNPESFGFRSDDTVSFEENLTYLGIGCDKAIHNVQGGKPGGGGLQAVVVQRMTCFSLVLKKSLAKKTPFHADDLLINKVDAMLRSLQRQSLDKKVEYLDKYLKGLMVCTTHNKKNVQYLLIKGFTRENASQKEISINGQQTSVASYFNQKYGVSLSRMDLPLVISSTIDKEGKKQQNYYPIEVLQVCDNQRVKTNQLTPAMTQAAIKKCAVPPAILRAQMEKVARSLHLWDSSYLDSAKIKVLETPLQLRAHELNHPELQTGDGSSFPNKDTAGWRMNKVFSPQAIIGKQYGWASFVFWPKSSGQGCLSQSEMDDFLRRYQQQANSRGIRLDNPVKKEIVMMNKMDDMARVYDWAAKNDIAFLLCFHGDGGDAEQVHHEVKANERRFFVITQCVRTGTVRNVITKNQRLTIDNILNKTNVKLGGLNYTLSRSRIATDTSTLIIGFSANHPGGGIGTVDDTASDPNRAPSFVSGPPTAVGFAANVGPTKMAYDFIGDFLYQQAQREEKVNVIESIVQRCVAFFRSTRDGALPKRVLLFRNGCSEGLYPSILKYEVPLLRKALQDEGIQEPRLTLIVCNKLQSVRFFYKNINSNLKAPDQNLKPGTIIDTSAVHPEFAEFFLTSHRALQGTARTPKYTVVYDDCEQDLDELERITYDLCFGHQIVSSPISLPAPVLVASEYAKRGRNLYNSLSDELKQKNPDIKYSDLNDEITFYGREGTECWISEYRVNA</sequence>
<dbReference type="InterPro" id="IPR036397">
    <property type="entry name" value="RNaseH_sf"/>
</dbReference>
<dbReference type="SMART" id="SM00950">
    <property type="entry name" value="Piwi"/>
    <property type="match status" value="1"/>
</dbReference>
<dbReference type="AlphaFoldDB" id="A0A1I8B5W4"/>
<dbReference type="WBParaSite" id="MhA1_Contig1451.frz3.fgene2">
    <property type="protein sequence ID" value="MhA1_Contig1451.frz3.fgene2"/>
    <property type="gene ID" value="MhA1_Contig1451.frz3.fgene2"/>
</dbReference>
<dbReference type="Pfam" id="PF02171">
    <property type="entry name" value="Piwi"/>
    <property type="match status" value="1"/>
</dbReference>
<dbReference type="CDD" id="cd02846">
    <property type="entry name" value="PAZ_argonaute_like"/>
    <property type="match status" value="1"/>
</dbReference>
<dbReference type="GO" id="GO:0003723">
    <property type="term" value="F:RNA binding"/>
    <property type="evidence" value="ECO:0007669"/>
    <property type="project" value="InterPro"/>
</dbReference>
<evidence type="ECO:0000313" key="4">
    <source>
        <dbReference type="Proteomes" id="UP000095281"/>
    </source>
</evidence>
<evidence type="ECO:0000256" key="1">
    <source>
        <dbReference type="RuleBase" id="RU361178"/>
    </source>
</evidence>
<accession>A0A1I8B5W4</accession>
<organism evidence="4 5">
    <name type="scientific">Meloidogyne hapla</name>
    <name type="common">Root-knot nematode worm</name>
    <dbReference type="NCBI Taxonomy" id="6305"/>
    <lineage>
        <taxon>Eukaryota</taxon>
        <taxon>Metazoa</taxon>
        <taxon>Ecdysozoa</taxon>
        <taxon>Nematoda</taxon>
        <taxon>Chromadorea</taxon>
        <taxon>Rhabditida</taxon>
        <taxon>Tylenchina</taxon>
        <taxon>Tylenchomorpha</taxon>
        <taxon>Tylenchoidea</taxon>
        <taxon>Meloidogynidae</taxon>
        <taxon>Meloidogyninae</taxon>
        <taxon>Meloidogyne</taxon>
    </lineage>
</organism>
<protein>
    <submittedName>
        <fullName evidence="5">Piwi domain-containing protein</fullName>
    </submittedName>
</protein>
<dbReference type="OMA" id="THLFVIR"/>
<feature type="domain" description="Piwi" evidence="3">
    <location>
        <begin position="623"/>
        <end position="922"/>
    </location>
</feature>
<comment type="similarity">
    <text evidence="1">Belongs to the argonaute family.</text>
</comment>
<dbReference type="Pfam" id="PF02170">
    <property type="entry name" value="PAZ"/>
    <property type="match status" value="1"/>
</dbReference>
<dbReference type="PROSITE" id="PS50822">
    <property type="entry name" value="PIWI"/>
    <property type="match status" value="1"/>
</dbReference>
<reference evidence="5" key="1">
    <citation type="submission" date="2016-11" db="UniProtKB">
        <authorList>
            <consortium name="WormBaseParasite"/>
        </authorList>
    </citation>
    <scope>IDENTIFICATION</scope>
</reference>
<dbReference type="Proteomes" id="UP000095281">
    <property type="component" value="Unplaced"/>
</dbReference>